<dbReference type="NCBIfam" id="TIGR02937">
    <property type="entry name" value="sigma70-ECF"/>
    <property type="match status" value="1"/>
</dbReference>
<dbReference type="InterPro" id="IPR013325">
    <property type="entry name" value="RNA_pol_sigma_r2"/>
</dbReference>
<dbReference type="Proteomes" id="UP001202961">
    <property type="component" value="Unassembled WGS sequence"/>
</dbReference>
<dbReference type="PANTHER" id="PTHR43133">
    <property type="entry name" value="RNA POLYMERASE ECF-TYPE SIGMA FACTO"/>
    <property type="match status" value="1"/>
</dbReference>
<evidence type="ECO:0000256" key="4">
    <source>
        <dbReference type="ARBA" id="ARBA00023163"/>
    </source>
</evidence>
<sequence>MNETSLSLLNCLRRSPESESWTRLVELYAPLIRTWLYKYEVQESDAEDLVQEVLLAVSKDLAKFEHKGQPGAFRGWLKAILINRLRDFWRTRDRRREARSESDIDQRLADLANPTSELSRLWDGEHDRYVLRQLLNLVKPHFAANTWMAFYRVALKGERPRDVAAEMQISLNAVVTAKSRVLRRLRQEAEGLVESSSGFFVEG</sequence>
<dbReference type="EMBL" id="JAMQBK010000040">
    <property type="protein sequence ID" value="MCM2372112.1"/>
    <property type="molecule type" value="Genomic_DNA"/>
</dbReference>
<evidence type="ECO:0000313" key="7">
    <source>
        <dbReference type="Proteomes" id="UP001202961"/>
    </source>
</evidence>
<dbReference type="SUPFAM" id="SSF88946">
    <property type="entry name" value="Sigma2 domain of RNA polymerase sigma factors"/>
    <property type="match status" value="1"/>
</dbReference>
<proteinExistence type="predicted"/>
<reference evidence="6 7" key="1">
    <citation type="journal article" date="2022" name="Syst. Appl. Microbiol.">
        <title>Rhodopirellula aestuarii sp. nov., a novel member of the genus Rhodopirellula isolated from brackish sediments collected in the Tagus River estuary, Portugal.</title>
        <authorList>
            <person name="Vitorino I.R."/>
            <person name="Klimek D."/>
            <person name="Calusinska M."/>
            <person name="Lobo-da-Cunha A."/>
            <person name="Vasconcelos V."/>
            <person name="Lage O.M."/>
        </authorList>
    </citation>
    <scope>NUCLEOTIDE SEQUENCE [LARGE SCALE GENOMIC DNA]</scope>
    <source>
        <strain evidence="6 7">ICT_H3.1</strain>
    </source>
</reference>
<dbReference type="InterPro" id="IPR039425">
    <property type="entry name" value="RNA_pol_sigma-70-like"/>
</dbReference>
<keyword evidence="1" id="KW-0805">Transcription regulation</keyword>
<comment type="caution">
    <text evidence="6">The sequence shown here is derived from an EMBL/GenBank/DDBJ whole genome shotgun (WGS) entry which is preliminary data.</text>
</comment>
<dbReference type="InterPro" id="IPR007627">
    <property type="entry name" value="RNA_pol_sigma70_r2"/>
</dbReference>
<evidence type="ECO:0000256" key="2">
    <source>
        <dbReference type="ARBA" id="ARBA00023082"/>
    </source>
</evidence>
<keyword evidence="4" id="KW-0804">Transcription</keyword>
<gene>
    <name evidence="6" type="ORF">NB063_16020</name>
</gene>
<evidence type="ECO:0000259" key="5">
    <source>
        <dbReference type="Pfam" id="PF04542"/>
    </source>
</evidence>
<evidence type="ECO:0000313" key="6">
    <source>
        <dbReference type="EMBL" id="MCM2372112.1"/>
    </source>
</evidence>
<accession>A0ABT0U595</accession>
<evidence type="ECO:0000256" key="1">
    <source>
        <dbReference type="ARBA" id="ARBA00023015"/>
    </source>
</evidence>
<dbReference type="Gene3D" id="1.10.1740.10">
    <property type="match status" value="1"/>
</dbReference>
<dbReference type="Pfam" id="PF04542">
    <property type="entry name" value="Sigma70_r2"/>
    <property type="match status" value="1"/>
</dbReference>
<dbReference type="InterPro" id="IPR014284">
    <property type="entry name" value="RNA_pol_sigma-70_dom"/>
</dbReference>
<name>A0ABT0U595_9BACT</name>
<keyword evidence="7" id="KW-1185">Reference proteome</keyword>
<feature type="domain" description="RNA polymerase sigma-70 region 2" evidence="5">
    <location>
        <begin position="24"/>
        <end position="95"/>
    </location>
</feature>
<dbReference type="PANTHER" id="PTHR43133:SF8">
    <property type="entry name" value="RNA POLYMERASE SIGMA FACTOR HI_1459-RELATED"/>
    <property type="match status" value="1"/>
</dbReference>
<keyword evidence="2" id="KW-0731">Sigma factor</keyword>
<evidence type="ECO:0000256" key="3">
    <source>
        <dbReference type="ARBA" id="ARBA00023125"/>
    </source>
</evidence>
<dbReference type="RefSeq" id="WP_250929747.1">
    <property type="nucleotide sequence ID" value="NZ_JAMQBK010000040.1"/>
</dbReference>
<organism evidence="6 7">
    <name type="scientific">Aporhodopirellula aestuarii</name>
    <dbReference type="NCBI Taxonomy" id="2950107"/>
    <lineage>
        <taxon>Bacteria</taxon>
        <taxon>Pseudomonadati</taxon>
        <taxon>Planctomycetota</taxon>
        <taxon>Planctomycetia</taxon>
        <taxon>Pirellulales</taxon>
        <taxon>Pirellulaceae</taxon>
        <taxon>Aporhodopirellula</taxon>
    </lineage>
</organism>
<protein>
    <submittedName>
        <fullName evidence="6">RNA polymerase sigma factor</fullName>
    </submittedName>
</protein>
<keyword evidence="3" id="KW-0238">DNA-binding</keyword>